<feature type="domain" description="Histidine kinase/HSP90-like ATPase" evidence="2">
    <location>
        <begin position="6"/>
        <end position="117"/>
    </location>
</feature>
<dbReference type="PANTHER" id="PTHR35526:SF3">
    <property type="entry name" value="ANTI-SIGMA-F FACTOR RSBW"/>
    <property type="match status" value="1"/>
</dbReference>
<evidence type="ECO:0000259" key="2">
    <source>
        <dbReference type="Pfam" id="PF13581"/>
    </source>
</evidence>
<comment type="caution">
    <text evidence="3">The sequence shown here is derived from an EMBL/GenBank/DDBJ whole genome shotgun (WGS) entry which is preliminary data.</text>
</comment>
<evidence type="ECO:0000313" key="3">
    <source>
        <dbReference type="EMBL" id="MDI5971075.1"/>
    </source>
</evidence>
<dbReference type="PANTHER" id="PTHR35526">
    <property type="entry name" value="ANTI-SIGMA-F FACTOR RSBW-RELATED"/>
    <property type="match status" value="1"/>
</dbReference>
<accession>A0AA90H929</accession>
<keyword evidence="1" id="KW-0418">Kinase</keyword>
<keyword evidence="1" id="KW-0723">Serine/threonine-protein kinase</keyword>
<keyword evidence="1" id="KW-0808">Transferase</keyword>
<dbReference type="CDD" id="cd16936">
    <property type="entry name" value="HATPase_RsbW-like"/>
    <property type="match status" value="1"/>
</dbReference>
<dbReference type="InterPro" id="IPR050267">
    <property type="entry name" value="Anti-sigma-factor_SerPK"/>
</dbReference>
<sequence length="127" mass="13953">MKIQLHADPAAFTDVRRLVALHLSRRGFTDLEFRVTQYLAEMLSNVVKHSGGLTCVVSLSTSSTSVRLVVGDFSPELPVLQQPDWAAESGRGMYLISELADENGAERSGSGKNVWAQFHVEHERAVA</sequence>
<dbReference type="RefSeq" id="WP_271314367.1">
    <property type="nucleotide sequence ID" value="NZ_JABXJJ020000020.1"/>
</dbReference>
<dbReference type="GO" id="GO:0004674">
    <property type="term" value="F:protein serine/threonine kinase activity"/>
    <property type="evidence" value="ECO:0007669"/>
    <property type="project" value="UniProtKB-KW"/>
</dbReference>
<dbReference type="Gene3D" id="3.30.565.10">
    <property type="entry name" value="Histidine kinase-like ATPase, C-terminal domain"/>
    <property type="match status" value="1"/>
</dbReference>
<evidence type="ECO:0000256" key="1">
    <source>
        <dbReference type="ARBA" id="ARBA00022527"/>
    </source>
</evidence>
<protein>
    <submittedName>
        <fullName evidence="3">ATP-binding protein</fullName>
    </submittedName>
</protein>
<organism evidence="3">
    <name type="scientific">Streptantibioticus silvisoli</name>
    <dbReference type="NCBI Taxonomy" id="2705255"/>
    <lineage>
        <taxon>Bacteria</taxon>
        <taxon>Bacillati</taxon>
        <taxon>Actinomycetota</taxon>
        <taxon>Actinomycetes</taxon>
        <taxon>Kitasatosporales</taxon>
        <taxon>Streptomycetaceae</taxon>
        <taxon>Streptantibioticus</taxon>
    </lineage>
</organism>
<dbReference type="SUPFAM" id="SSF55874">
    <property type="entry name" value="ATPase domain of HSP90 chaperone/DNA topoisomerase II/histidine kinase"/>
    <property type="match status" value="1"/>
</dbReference>
<dbReference type="EMBL" id="JABXJJ020000020">
    <property type="protein sequence ID" value="MDI5971075.1"/>
    <property type="molecule type" value="Genomic_DNA"/>
</dbReference>
<dbReference type="AlphaFoldDB" id="A0AA90H929"/>
<name>A0AA90H929_9ACTN</name>
<dbReference type="Pfam" id="PF13581">
    <property type="entry name" value="HATPase_c_2"/>
    <property type="match status" value="1"/>
</dbReference>
<dbReference type="GO" id="GO:0005524">
    <property type="term" value="F:ATP binding"/>
    <property type="evidence" value="ECO:0007669"/>
    <property type="project" value="UniProtKB-KW"/>
</dbReference>
<keyword evidence="3" id="KW-0067">ATP-binding</keyword>
<dbReference type="InterPro" id="IPR003594">
    <property type="entry name" value="HATPase_dom"/>
</dbReference>
<dbReference type="InterPro" id="IPR036890">
    <property type="entry name" value="HATPase_C_sf"/>
</dbReference>
<reference evidence="3" key="1">
    <citation type="submission" date="2023-05" db="EMBL/GenBank/DDBJ databases">
        <title>Streptantibioticus silvisoli sp. nov., acidotolerant actinomycetes 1 from pine litter.</title>
        <authorList>
            <person name="Swiecimska M."/>
            <person name="Golinska P."/>
            <person name="Sangal V."/>
            <person name="Wachnowicz B."/>
            <person name="Goodfellow M."/>
        </authorList>
    </citation>
    <scope>NUCLEOTIDE SEQUENCE</scope>
    <source>
        <strain evidence="3">SL13</strain>
    </source>
</reference>
<gene>
    <name evidence="3" type="ORF">POF50_017275</name>
</gene>
<keyword evidence="3" id="KW-0547">Nucleotide-binding</keyword>
<proteinExistence type="predicted"/>